<dbReference type="Proteomes" id="UP001283361">
    <property type="component" value="Unassembled WGS sequence"/>
</dbReference>
<name>A0AAE1AEJ4_9GAST</name>
<evidence type="ECO:0000313" key="1">
    <source>
        <dbReference type="EMBL" id="KAK3786454.1"/>
    </source>
</evidence>
<proteinExistence type="predicted"/>
<gene>
    <name evidence="1" type="ORF">RRG08_016365</name>
</gene>
<evidence type="ECO:0000313" key="2">
    <source>
        <dbReference type="Proteomes" id="UP001283361"/>
    </source>
</evidence>
<reference evidence="1" key="1">
    <citation type="journal article" date="2023" name="G3 (Bethesda)">
        <title>A reference genome for the long-term kleptoplast-retaining sea slug Elysia crispata morphotype clarki.</title>
        <authorList>
            <person name="Eastman K.E."/>
            <person name="Pendleton A.L."/>
            <person name="Shaikh M.A."/>
            <person name="Suttiyut T."/>
            <person name="Ogas R."/>
            <person name="Tomko P."/>
            <person name="Gavelis G."/>
            <person name="Widhalm J.R."/>
            <person name="Wisecaver J.H."/>
        </authorList>
    </citation>
    <scope>NUCLEOTIDE SEQUENCE</scope>
    <source>
        <strain evidence="1">ECLA1</strain>
    </source>
</reference>
<comment type="caution">
    <text evidence="1">The sequence shown here is derived from an EMBL/GenBank/DDBJ whole genome shotgun (WGS) entry which is preliminary data.</text>
</comment>
<organism evidence="1 2">
    <name type="scientific">Elysia crispata</name>
    <name type="common">lettuce slug</name>
    <dbReference type="NCBI Taxonomy" id="231223"/>
    <lineage>
        <taxon>Eukaryota</taxon>
        <taxon>Metazoa</taxon>
        <taxon>Spiralia</taxon>
        <taxon>Lophotrochozoa</taxon>
        <taxon>Mollusca</taxon>
        <taxon>Gastropoda</taxon>
        <taxon>Heterobranchia</taxon>
        <taxon>Euthyneura</taxon>
        <taxon>Panpulmonata</taxon>
        <taxon>Sacoglossa</taxon>
        <taxon>Placobranchoidea</taxon>
        <taxon>Plakobranchidae</taxon>
        <taxon>Elysia</taxon>
    </lineage>
</organism>
<dbReference type="EMBL" id="JAWDGP010001965">
    <property type="protein sequence ID" value="KAK3786454.1"/>
    <property type="molecule type" value="Genomic_DNA"/>
</dbReference>
<dbReference type="AlphaFoldDB" id="A0AAE1AEJ4"/>
<protein>
    <submittedName>
        <fullName evidence="1">Uncharacterized protein</fullName>
    </submittedName>
</protein>
<sequence>MPHLALSDSVNSYRKGSGGHMDGVALVGDPKDYVVASFWGKCGHSDDVITFGALLSLVAFFTSGWVTELENSHSTNGV</sequence>
<accession>A0AAE1AEJ4</accession>
<keyword evidence="2" id="KW-1185">Reference proteome</keyword>